<protein>
    <submittedName>
        <fullName evidence="1">Uncharacterized protein</fullName>
    </submittedName>
</protein>
<evidence type="ECO:0000313" key="1">
    <source>
        <dbReference type="EMBL" id="MPC23241.1"/>
    </source>
</evidence>
<evidence type="ECO:0000313" key="2">
    <source>
        <dbReference type="Proteomes" id="UP000324222"/>
    </source>
</evidence>
<reference evidence="1 2" key="1">
    <citation type="submission" date="2019-05" db="EMBL/GenBank/DDBJ databases">
        <title>Another draft genome of Portunus trituberculatus and its Hox gene families provides insights of decapod evolution.</title>
        <authorList>
            <person name="Jeong J.-H."/>
            <person name="Song I."/>
            <person name="Kim S."/>
            <person name="Choi T."/>
            <person name="Kim D."/>
            <person name="Ryu S."/>
            <person name="Kim W."/>
        </authorList>
    </citation>
    <scope>NUCLEOTIDE SEQUENCE [LARGE SCALE GENOMIC DNA]</scope>
    <source>
        <tissue evidence="1">Muscle</tissue>
    </source>
</reference>
<proteinExistence type="predicted"/>
<dbReference type="AlphaFoldDB" id="A0A5B7DNN7"/>
<dbReference type="Proteomes" id="UP000324222">
    <property type="component" value="Unassembled WGS sequence"/>
</dbReference>
<organism evidence="1 2">
    <name type="scientific">Portunus trituberculatus</name>
    <name type="common">Swimming crab</name>
    <name type="synonym">Neptunus trituberculatus</name>
    <dbReference type="NCBI Taxonomy" id="210409"/>
    <lineage>
        <taxon>Eukaryota</taxon>
        <taxon>Metazoa</taxon>
        <taxon>Ecdysozoa</taxon>
        <taxon>Arthropoda</taxon>
        <taxon>Crustacea</taxon>
        <taxon>Multicrustacea</taxon>
        <taxon>Malacostraca</taxon>
        <taxon>Eumalacostraca</taxon>
        <taxon>Eucarida</taxon>
        <taxon>Decapoda</taxon>
        <taxon>Pleocyemata</taxon>
        <taxon>Brachyura</taxon>
        <taxon>Eubrachyura</taxon>
        <taxon>Portunoidea</taxon>
        <taxon>Portunidae</taxon>
        <taxon>Portuninae</taxon>
        <taxon>Portunus</taxon>
    </lineage>
</organism>
<accession>A0A5B7DNN7</accession>
<dbReference type="EMBL" id="VSRR010001181">
    <property type="protein sequence ID" value="MPC23241.1"/>
    <property type="molecule type" value="Genomic_DNA"/>
</dbReference>
<gene>
    <name evidence="1" type="ORF">E2C01_016281</name>
</gene>
<sequence length="129" mass="14004">MVFPAVISAPPPRVTQARHDPNEPTTKGIDRRLQLSPFYVKKCNKAIFFALHHFGNIVGGVGQCMGHKVKLWLSVLVNSPLQYTCESHSVVLTEASTNITTTTISAATTDPSLAFELSLITAVQDPDLS</sequence>
<name>A0A5B7DNN7_PORTR</name>
<keyword evidence="2" id="KW-1185">Reference proteome</keyword>
<comment type="caution">
    <text evidence="1">The sequence shown here is derived from an EMBL/GenBank/DDBJ whole genome shotgun (WGS) entry which is preliminary data.</text>
</comment>